<dbReference type="EC" id="3.6.1.27" evidence="1"/>
<feature type="domain" description="Phosphatidic acid phosphatase type 2/haloperoxidase" evidence="5">
    <location>
        <begin position="115"/>
        <end position="229"/>
    </location>
</feature>
<dbReference type="GO" id="GO:0050380">
    <property type="term" value="F:undecaprenyl-diphosphatase activity"/>
    <property type="evidence" value="ECO:0007669"/>
    <property type="project" value="UniProtKB-EC"/>
</dbReference>
<dbReference type="SMART" id="SM00014">
    <property type="entry name" value="acidPPc"/>
    <property type="match status" value="1"/>
</dbReference>
<dbReference type="Pfam" id="PF01569">
    <property type="entry name" value="PAP2"/>
    <property type="match status" value="1"/>
</dbReference>
<evidence type="ECO:0000313" key="7">
    <source>
        <dbReference type="Proteomes" id="UP000237647"/>
    </source>
</evidence>
<feature type="transmembrane region" description="Helical" evidence="4">
    <location>
        <begin position="116"/>
        <end position="137"/>
    </location>
</feature>
<reference evidence="6 7" key="1">
    <citation type="submission" date="2018-03" db="EMBL/GenBank/DDBJ databases">
        <title>Genomic Encyclopedia of Type Strains, Phase III (KMG-III): the genomes of soil and plant-associated and newly described type strains.</title>
        <authorList>
            <person name="Whitman W."/>
        </authorList>
    </citation>
    <scope>NUCLEOTIDE SEQUENCE [LARGE SCALE GENOMIC DNA]</scope>
    <source>
        <strain evidence="6 7">CGMCC 1.12152</strain>
    </source>
</reference>
<organism evidence="6 7">
    <name type="scientific">Vreelandella songnenensis</name>
    <dbReference type="NCBI Taxonomy" id="1176243"/>
    <lineage>
        <taxon>Bacteria</taxon>
        <taxon>Pseudomonadati</taxon>
        <taxon>Pseudomonadota</taxon>
        <taxon>Gammaproteobacteria</taxon>
        <taxon>Oceanospirillales</taxon>
        <taxon>Halomonadaceae</taxon>
        <taxon>Vreelandella</taxon>
    </lineage>
</organism>
<dbReference type="EMBL" id="PVTK01000008">
    <property type="protein sequence ID" value="PRY63521.1"/>
    <property type="molecule type" value="Genomic_DNA"/>
</dbReference>
<keyword evidence="4" id="KW-1133">Transmembrane helix</keyword>
<evidence type="ECO:0000256" key="2">
    <source>
        <dbReference type="ARBA" id="ARBA00032707"/>
    </source>
</evidence>
<name>A0A2T0V045_9GAMM</name>
<dbReference type="CDD" id="cd03392">
    <property type="entry name" value="PAP2_like_2"/>
    <property type="match status" value="1"/>
</dbReference>
<dbReference type="SUPFAM" id="SSF48317">
    <property type="entry name" value="Acid phosphatase/Vanadium-dependent haloperoxidase"/>
    <property type="match status" value="1"/>
</dbReference>
<feature type="transmembrane region" description="Helical" evidence="4">
    <location>
        <begin position="214"/>
        <end position="232"/>
    </location>
</feature>
<evidence type="ECO:0000256" key="1">
    <source>
        <dbReference type="ARBA" id="ARBA00012374"/>
    </source>
</evidence>
<gene>
    <name evidence="6" type="ORF">B0H98_108116</name>
</gene>
<dbReference type="PANTHER" id="PTHR14969:SF13">
    <property type="entry name" value="AT30094P"/>
    <property type="match status" value="1"/>
</dbReference>
<feature type="transmembrane region" description="Helical" evidence="4">
    <location>
        <begin position="188"/>
        <end position="208"/>
    </location>
</feature>
<dbReference type="OrthoDB" id="9780918at2"/>
<dbReference type="InterPro" id="IPR036938">
    <property type="entry name" value="PAP2/HPO_sf"/>
</dbReference>
<comment type="catalytic activity">
    <reaction evidence="3">
        <text>di-trans,octa-cis-undecaprenyl diphosphate + H2O = di-trans,octa-cis-undecaprenyl phosphate + phosphate + H(+)</text>
        <dbReference type="Rhea" id="RHEA:28094"/>
        <dbReference type="ChEBI" id="CHEBI:15377"/>
        <dbReference type="ChEBI" id="CHEBI:15378"/>
        <dbReference type="ChEBI" id="CHEBI:43474"/>
        <dbReference type="ChEBI" id="CHEBI:58405"/>
        <dbReference type="ChEBI" id="CHEBI:60392"/>
        <dbReference type="EC" id="3.6.1.27"/>
    </reaction>
</comment>
<sequence>MKYHRKIAHLGRQGVSLLSRLGRHELALLLCLAIISGGIWGFVALAGEVIEGDTQSFDERLLLALRNPADLNDPIGPGWVEEMGRDFTALGGVGVLVVITLGALGYLLLARHFRAALFALVAVPGGILLSTVMKLGFDRPRPDLVPHEAMVYTASFPSGHSMMSAVTYLTLAALLIRIQPALRLKAYLLILAILLTLLVGVSRVYLGVHWPTDVLAGWTAGASWAALCWGVMHWMQGRGQIEAEAREVSSD</sequence>
<dbReference type="Gene3D" id="1.20.144.10">
    <property type="entry name" value="Phosphatidic acid phosphatase type 2/haloperoxidase"/>
    <property type="match status" value="1"/>
</dbReference>
<dbReference type="PANTHER" id="PTHR14969">
    <property type="entry name" value="SPHINGOSINE-1-PHOSPHATE PHOSPHOHYDROLASE"/>
    <property type="match status" value="1"/>
</dbReference>
<keyword evidence="4" id="KW-0472">Membrane</keyword>
<feature type="transmembrane region" description="Helical" evidence="4">
    <location>
        <begin position="87"/>
        <end position="109"/>
    </location>
</feature>
<proteinExistence type="predicted"/>
<protein>
    <recommendedName>
        <fullName evidence="1">undecaprenyl-diphosphate phosphatase</fullName>
        <ecNumber evidence="1">3.6.1.27</ecNumber>
    </recommendedName>
    <alternativeName>
        <fullName evidence="2">Undecaprenyl pyrophosphate phosphatase</fullName>
    </alternativeName>
</protein>
<keyword evidence="7" id="KW-1185">Reference proteome</keyword>
<evidence type="ECO:0000256" key="3">
    <source>
        <dbReference type="ARBA" id="ARBA00047594"/>
    </source>
</evidence>
<feature type="transmembrane region" description="Helical" evidence="4">
    <location>
        <begin position="26"/>
        <end position="47"/>
    </location>
</feature>
<dbReference type="RefSeq" id="WP_106375570.1">
    <property type="nucleotide sequence ID" value="NZ_PVTK01000008.1"/>
</dbReference>
<keyword evidence="4" id="KW-0812">Transmembrane</keyword>
<accession>A0A2T0V045</accession>
<dbReference type="AlphaFoldDB" id="A0A2T0V045"/>
<evidence type="ECO:0000313" key="6">
    <source>
        <dbReference type="EMBL" id="PRY63521.1"/>
    </source>
</evidence>
<dbReference type="Proteomes" id="UP000237647">
    <property type="component" value="Unassembled WGS sequence"/>
</dbReference>
<comment type="caution">
    <text evidence="6">The sequence shown here is derived from an EMBL/GenBank/DDBJ whole genome shotgun (WGS) entry which is preliminary data.</text>
</comment>
<evidence type="ECO:0000259" key="5">
    <source>
        <dbReference type="SMART" id="SM00014"/>
    </source>
</evidence>
<feature type="transmembrane region" description="Helical" evidence="4">
    <location>
        <begin position="157"/>
        <end position="176"/>
    </location>
</feature>
<evidence type="ECO:0000256" key="4">
    <source>
        <dbReference type="SAM" id="Phobius"/>
    </source>
</evidence>
<dbReference type="InterPro" id="IPR000326">
    <property type="entry name" value="PAP2/HPO"/>
</dbReference>